<proteinExistence type="predicted"/>
<feature type="domain" description="Acyl-ACP thioesterase-like C-terminal" evidence="1">
    <location>
        <begin position="194"/>
        <end position="285"/>
    </location>
</feature>
<dbReference type="InterPro" id="IPR029069">
    <property type="entry name" value="HotDog_dom_sf"/>
</dbReference>
<evidence type="ECO:0000259" key="1">
    <source>
        <dbReference type="Pfam" id="PF20791"/>
    </source>
</evidence>
<dbReference type="Gene3D" id="3.10.129.10">
    <property type="entry name" value="Hotdog Thioesterase"/>
    <property type="match status" value="2"/>
</dbReference>
<dbReference type="PANTHER" id="PTHR34487">
    <property type="entry name" value="ACYL-ACP THIOESTERASE"/>
    <property type="match status" value="1"/>
</dbReference>
<dbReference type="Proteomes" id="UP000735302">
    <property type="component" value="Unassembled WGS sequence"/>
</dbReference>
<protein>
    <recommendedName>
        <fullName evidence="1">Acyl-ACP thioesterase-like C-terminal domain-containing protein</fullName>
    </recommendedName>
</protein>
<accession>A0AAV4AYH6</accession>
<dbReference type="AlphaFoldDB" id="A0AAV4AYH6"/>
<keyword evidence="3" id="KW-1185">Reference proteome</keyword>
<dbReference type="InterPro" id="IPR049427">
    <property type="entry name" value="Acyl-ACP_TE_C"/>
</dbReference>
<name>A0AAV4AYH6_9GAST</name>
<dbReference type="PANTHER" id="PTHR34487:SF1">
    <property type="entry name" value="ACYL-ACP THIOESTERASE"/>
    <property type="match status" value="1"/>
</dbReference>
<evidence type="ECO:0000313" key="2">
    <source>
        <dbReference type="EMBL" id="GFO11424.1"/>
    </source>
</evidence>
<organism evidence="2 3">
    <name type="scientific">Plakobranchus ocellatus</name>
    <dbReference type="NCBI Taxonomy" id="259542"/>
    <lineage>
        <taxon>Eukaryota</taxon>
        <taxon>Metazoa</taxon>
        <taxon>Spiralia</taxon>
        <taxon>Lophotrochozoa</taxon>
        <taxon>Mollusca</taxon>
        <taxon>Gastropoda</taxon>
        <taxon>Heterobranchia</taxon>
        <taxon>Euthyneura</taxon>
        <taxon>Panpulmonata</taxon>
        <taxon>Sacoglossa</taxon>
        <taxon>Placobranchoidea</taxon>
        <taxon>Plakobranchidae</taxon>
        <taxon>Plakobranchus</taxon>
    </lineage>
</organism>
<evidence type="ECO:0000313" key="3">
    <source>
        <dbReference type="Proteomes" id="UP000735302"/>
    </source>
</evidence>
<dbReference type="Pfam" id="PF20791">
    <property type="entry name" value="Acyl-ACP_TE_C"/>
    <property type="match status" value="1"/>
</dbReference>
<gene>
    <name evidence="2" type="ORF">PoB_003792900</name>
</gene>
<dbReference type="EMBL" id="BLXT01004298">
    <property type="protein sequence ID" value="GFO11424.1"/>
    <property type="molecule type" value="Genomic_DNA"/>
</dbReference>
<sequence>MTTQAALGLNFVRILRQLKLKMNREFLSDKHMKVIYHAGFPYQAFNGKGQINPWSIVTMVEVCRSGSFNRLTPSDHTFLDMDKLYEQNLVFIVATTTKISPSFYDHALPKAPVEMHSELIHVGKTSFTQRTSLYFEGSDLPVCENETQSVLVDVATRKPNQPPDWWRKKYDVDLEGEQPLKIPRHVVPESGVLSKNQIQIKASDLDVYWHTNWSNYVKFSYDAFVDFAIKKHGPSNIPRAFRKCKNFSVLYMKEANLMDTVDICMWKDFDNSNLFKFQFCNKSSDVISESQLEFYPPDE</sequence>
<comment type="caution">
    <text evidence="2">The sequence shown here is derived from an EMBL/GenBank/DDBJ whole genome shotgun (WGS) entry which is preliminary data.</text>
</comment>
<reference evidence="2 3" key="1">
    <citation type="journal article" date="2021" name="Elife">
        <title>Chloroplast acquisition without the gene transfer in kleptoplastic sea slugs, Plakobranchus ocellatus.</title>
        <authorList>
            <person name="Maeda T."/>
            <person name="Takahashi S."/>
            <person name="Yoshida T."/>
            <person name="Shimamura S."/>
            <person name="Takaki Y."/>
            <person name="Nagai Y."/>
            <person name="Toyoda A."/>
            <person name="Suzuki Y."/>
            <person name="Arimoto A."/>
            <person name="Ishii H."/>
            <person name="Satoh N."/>
            <person name="Nishiyama T."/>
            <person name="Hasebe M."/>
            <person name="Maruyama T."/>
            <person name="Minagawa J."/>
            <person name="Obokata J."/>
            <person name="Shigenobu S."/>
        </authorList>
    </citation>
    <scope>NUCLEOTIDE SEQUENCE [LARGE SCALE GENOMIC DNA]</scope>
</reference>
<dbReference type="SUPFAM" id="SSF54637">
    <property type="entry name" value="Thioesterase/thiol ester dehydrase-isomerase"/>
    <property type="match status" value="2"/>
</dbReference>